<dbReference type="InterPro" id="IPR036890">
    <property type="entry name" value="HATPase_C_sf"/>
</dbReference>
<reference evidence="14 15" key="1">
    <citation type="submission" date="2022-06" db="EMBL/GenBank/DDBJ databases">
        <title>Mesorhizobium sp. strain RP14 Genome sequencing and assembly.</title>
        <authorList>
            <person name="Kim I."/>
        </authorList>
    </citation>
    <scope>NUCLEOTIDE SEQUENCE [LARGE SCALE GENOMIC DNA]</scope>
    <source>
        <strain evidence="15">RP14(2022)</strain>
    </source>
</reference>
<keyword evidence="15" id="KW-1185">Reference proteome</keyword>
<keyword evidence="14" id="KW-0067">ATP-binding</keyword>
<evidence type="ECO:0000256" key="5">
    <source>
        <dbReference type="ARBA" id="ARBA00022679"/>
    </source>
</evidence>
<evidence type="ECO:0000256" key="8">
    <source>
        <dbReference type="ARBA" id="ARBA00022989"/>
    </source>
</evidence>
<comment type="caution">
    <text evidence="14">The sequence shown here is derived from an EMBL/GenBank/DDBJ whole genome shotgun (WGS) entry which is preliminary data.</text>
</comment>
<dbReference type="EMBL" id="JAMXQS010000001">
    <property type="protein sequence ID" value="MCO6048649.1"/>
    <property type="molecule type" value="Genomic_DNA"/>
</dbReference>
<dbReference type="SUPFAM" id="SSF55874">
    <property type="entry name" value="ATPase domain of HSP90 chaperone/DNA topoisomerase II/histidine kinase"/>
    <property type="match status" value="1"/>
</dbReference>
<evidence type="ECO:0000256" key="7">
    <source>
        <dbReference type="ARBA" id="ARBA00022777"/>
    </source>
</evidence>
<keyword evidence="10 11" id="KW-0472">Membrane</keyword>
<keyword evidence="5" id="KW-0808">Transferase</keyword>
<evidence type="ECO:0000256" key="1">
    <source>
        <dbReference type="ARBA" id="ARBA00000085"/>
    </source>
</evidence>
<keyword evidence="14" id="KW-0547">Nucleotide-binding</keyword>
<keyword evidence="6 11" id="KW-0812">Transmembrane</keyword>
<dbReference type="GO" id="GO:0005524">
    <property type="term" value="F:ATP binding"/>
    <property type="evidence" value="ECO:0007669"/>
    <property type="project" value="UniProtKB-KW"/>
</dbReference>
<dbReference type="InterPro" id="IPR003660">
    <property type="entry name" value="HAMP_dom"/>
</dbReference>
<dbReference type="InterPro" id="IPR005467">
    <property type="entry name" value="His_kinase_dom"/>
</dbReference>
<keyword evidence="4" id="KW-0597">Phosphoprotein</keyword>
<dbReference type="PROSITE" id="PS50885">
    <property type="entry name" value="HAMP"/>
    <property type="match status" value="1"/>
</dbReference>
<feature type="domain" description="HAMP" evidence="13">
    <location>
        <begin position="206"/>
        <end position="257"/>
    </location>
</feature>
<dbReference type="PROSITE" id="PS50109">
    <property type="entry name" value="HIS_KIN"/>
    <property type="match status" value="1"/>
</dbReference>
<keyword evidence="8 11" id="KW-1133">Transmembrane helix</keyword>
<feature type="transmembrane region" description="Helical" evidence="11">
    <location>
        <begin position="20"/>
        <end position="47"/>
    </location>
</feature>
<evidence type="ECO:0000256" key="4">
    <source>
        <dbReference type="ARBA" id="ARBA00022553"/>
    </source>
</evidence>
<gene>
    <name evidence="14" type="ORF">NGM99_02445</name>
</gene>
<evidence type="ECO:0000259" key="12">
    <source>
        <dbReference type="PROSITE" id="PS50109"/>
    </source>
</evidence>
<evidence type="ECO:0000313" key="14">
    <source>
        <dbReference type="EMBL" id="MCO6048649.1"/>
    </source>
</evidence>
<feature type="transmembrane region" description="Helical" evidence="11">
    <location>
        <begin position="186"/>
        <end position="209"/>
    </location>
</feature>
<comment type="catalytic activity">
    <reaction evidence="1">
        <text>ATP + protein L-histidine = ADP + protein N-phospho-L-histidine.</text>
        <dbReference type="EC" id="2.7.13.3"/>
    </reaction>
</comment>
<evidence type="ECO:0000256" key="3">
    <source>
        <dbReference type="ARBA" id="ARBA00012438"/>
    </source>
</evidence>
<proteinExistence type="predicted"/>
<evidence type="ECO:0000256" key="6">
    <source>
        <dbReference type="ARBA" id="ARBA00022692"/>
    </source>
</evidence>
<dbReference type="Proteomes" id="UP001205906">
    <property type="component" value="Unassembled WGS sequence"/>
</dbReference>
<comment type="subcellular location">
    <subcellularLocation>
        <location evidence="2">Membrane</location>
    </subcellularLocation>
</comment>
<dbReference type="Pfam" id="PF02518">
    <property type="entry name" value="HATPase_c"/>
    <property type="match status" value="1"/>
</dbReference>
<evidence type="ECO:0000256" key="10">
    <source>
        <dbReference type="ARBA" id="ARBA00023136"/>
    </source>
</evidence>
<evidence type="ECO:0000256" key="9">
    <source>
        <dbReference type="ARBA" id="ARBA00023012"/>
    </source>
</evidence>
<evidence type="ECO:0000313" key="15">
    <source>
        <dbReference type="Proteomes" id="UP001205906"/>
    </source>
</evidence>
<sequence length="469" mass="51517">MTILEAKGTRGWVGNLFRSVAARVVAFSTVWAVLALVVISTVIASLYRDVSERGFQSLLSAHLFNLIGSVGVSENGVLTGSPDLGDLRFAEPRSGWYWSVEPVGGGMIGERRSLSMTAAIPAPPESEVPFDSGFTRTYRAKGLNGEDLQVLENEFVLDSQDRVARFRVMGNHSELESEIDDFERQLLTYLGIFGFGMIAINAFAILLGLRPLIKVRAALATVREGTASRLDGRFPTEIEPLVSETNALIDSNRRIVERARTQVGNLAHSLKTPLAVLLNEGRQIGGEKGQLISDQSSAMQRQVEYYLQRARMAAQRETTVFRTPVTTSIARMGRVIEKLYPDITLETVLPPEEVLFAGEREDLEELAGNLLENGAKWGRKRLRVSVTPIRDIPGEGRFELVIEDDGPGIPDEKTREALIRGRRLDETKPGSGLGLAIVTELVKEYAGELSLARSDLGGLKATVRLRSVD</sequence>
<feature type="domain" description="Histidine kinase" evidence="12">
    <location>
        <begin position="265"/>
        <end position="469"/>
    </location>
</feature>
<accession>A0ABT1C1E7</accession>
<evidence type="ECO:0000259" key="13">
    <source>
        <dbReference type="PROSITE" id="PS50885"/>
    </source>
</evidence>
<dbReference type="SMART" id="SM00387">
    <property type="entry name" value="HATPase_c"/>
    <property type="match status" value="1"/>
</dbReference>
<dbReference type="InterPro" id="IPR050428">
    <property type="entry name" value="TCS_sensor_his_kinase"/>
</dbReference>
<dbReference type="RefSeq" id="WP_252815570.1">
    <property type="nucleotide sequence ID" value="NZ_JAMXQS010000001.1"/>
</dbReference>
<keyword evidence="7" id="KW-0418">Kinase</keyword>
<protein>
    <recommendedName>
        <fullName evidence="3">histidine kinase</fullName>
        <ecNumber evidence="3">2.7.13.3</ecNumber>
    </recommendedName>
</protein>
<name>A0ABT1C1E7_9HYPH</name>
<dbReference type="PRINTS" id="PR00344">
    <property type="entry name" value="BCTRLSENSOR"/>
</dbReference>
<dbReference type="EC" id="2.7.13.3" evidence="3"/>
<dbReference type="InterPro" id="IPR003594">
    <property type="entry name" value="HATPase_dom"/>
</dbReference>
<organism evidence="14 15">
    <name type="scientific">Mesorhizobium liriopis</name>
    <dbReference type="NCBI Taxonomy" id="2953882"/>
    <lineage>
        <taxon>Bacteria</taxon>
        <taxon>Pseudomonadati</taxon>
        <taxon>Pseudomonadota</taxon>
        <taxon>Alphaproteobacteria</taxon>
        <taxon>Hyphomicrobiales</taxon>
        <taxon>Phyllobacteriaceae</taxon>
        <taxon>Mesorhizobium</taxon>
    </lineage>
</organism>
<keyword evidence="9" id="KW-0902">Two-component regulatory system</keyword>
<dbReference type="InterPro" id="IPR004358">
    <property type="entry name" value="Sig_transdc_His_kin-like_C"/>
</dbReference>
<evidence type="ECO:0000256" key="2">
    <source>
        <dbReference type="ARBA" id="ARBA00004370"/>
    </source>
</evidence>
<dbReference type="PANTHER" id="PTHR45436:SF5">
    <property type="entry name" value="SENSOR HISTIDINE KINASE TRCS"/>
    <property type="match status" value="1"/>
</dbReference>
<evidence type="ECO:0000256" key="11">
    <source>
        <dbReference type="SAM" id="Phobius"/>
    </source>
</evidence>
<dbReference type="Gene3D" id="3.30.565.10">
    <property type="entry name" value="Histidine kinase-like ATPase, C-terminal domain"/>
    <property type="match status" value="1"/>
</dbReference>
<dbReference type="PANTHER" id="PTHR45436">
    <property type="entry name" value="SENSOR HISTIDINE KINASE YKOH"/>
    <property type="match status" value="1"/>
</dbReference>